<dbReference type="InterPro" id="IPR051414">
    <property type="entry name" value="Adenylate-forming_Reductase"/>
</dbReference>
<evidence type="ECO:0000256" key="2">
    <source>
        <dbReference type="ARBA" id="ARBA00022553"/>
    </source>
</evidence>
<protein>
    <recommendedName>
        <fullName evidence="3">Carrier domain-containing protein</fullName>
    </recommendedName>
</protein>
<dbReference type="InterPro" id="IPR036736">
    <property type="entry name" value="ACP-like_sf"/>
</dbReference>
<keyword evidence="2" id="KW-0597">Phosphoprotein</keyword>
<name>A0A4S4KW83_9AGAM</name>
<dbReference type="SUPFAM" id="SSF56801">
    <property type="entry name" value="Acetyl-CoA synthetase-like"/>
    <property type="match status" value="1"/>
</dbReference>
<keyword evidence="1" id="KW-0596">Phosphopantetheine</keyword>
<organism evidence="4 5">
    <name type="scientific">Phellinidium pouzarii</name>
    <dbReference type="NCBI Taxonomy" id="167371"/>
    <lineage>
        <taxon>Eukaryota</taxon>
        <taxon>Fungi</taxon>
        <taxon>Dikarya</taxon>
        <taxon>Basidiomycota</taxon>
        <taxon>Agaricomycotina</taxon>
        <taxon>Agaricomycetes</taxon>
        <taxon>Hymenochaetales</taxon>
        <taxon>Hymenochaetaceae</taxon>
        <taxon>Phellinidium</taxon>
    </lineage>
</organism>
<dbReference type="PROSITE" id="PS50075">
    <property type="entry name" value="CARRIER"/>
    <property type="match status" value="1"/>
</dbReference>
<dbReference type="GO" id="GO:0031177">
    <property type="term" value="F:phosphopantetheine binding"/>
    <property type="evidence" value="ECO:0007669"/>
    <property type="project" value="InterPro"/>
</dbReference>
<keyword evidence="5" id="KW-1185">Reference proteome</keyword>
<dbReference type="InterPro" id="IPR013120">
    <property type="entry name" value="FAR_NAD-bd"/>
</dbReference>
<accession>A0A4S4KW83</accession>
<dbReference type="Pfam" id="PF00501">
    <property type="entry name" value="AMP-binding"/>
    <property type="match status" value="1"/>
</dbReference>
<evidence type="ECO:0000259" key="3">
    <source>
        <dbReference type="PROSITE" id="PS50075"/>
    </source>
</evidence>
<dbReference type="EMBL" id="SGPK01000514">
    <property type="protein sequence ID" value="THH03024.1"/>
    <property type="molecule type" value="Genomic_DNA"/>
</dbReference>
<dbReference type="SUPFAM" id="SSF47336">
    <property type="entry name" value="ACP-like"/>
    <property type="match status" value="1"/>
</dbReference>
<dbReference type="Pfam" id="PF07993">
    <property type="entry name" value="NAD_binding_4"/>
    <property type="match status" value="1"/>
</dbReference>
<dbReference type="InterPro" id="IPR042099">
    <property type="entry name" value="ANL_N_sf"/>
</dbReference>
<feature type="domain" description="Carrier" evidence="3">
    <location>
        <begin position="669"/>
        <end position="752"/>
    </location>
</feature>
<dbReference type="InterPro" id="IPR009081">
    <property type="entry name" value="PP-bd_ACP"/>
</dbReference>
<dbReference type="InterPro" id="IPR000873">
    <property type="entry name" value="AMP-dep_synth/lig_dom"/>
</dbReference>
<dbReference type="SMART" id="SM00823">
    <property type="entry name" value="PKS_PP"/>
    <property type="match status" value="1"/>
</dbReference>
<dbReference type="Gene3D" id="3.40.50.12780">
    <property type="entry name" value="N-terminal domain of ligase-like"/>
    <property type="match status" value="1"/>
</dbReference>
<dbReference type="SUPFAM" id="SSF51735">
    <property type="entry name" value="NAD(P)-binding Rossmann-fold domains"/>
    <property type="match status" value="1"/>
</dbReference>
<evidence type="ECO:0000313" key="4">
    <source>
        <dbReference type="EMBL" id="THH03024.1"/>
    </source>
</evidence>
<proteinExistence type="predicted"/>
<dbReference type="OrthoDB" id="429813at2759"/>
<dbReference type="PANTHER" id="PTHR43439:SF2">
    <property type="entry name" value="ENZYME, PUTATIVE (JCVI)-RELATED"/>
    <property type="match status" value="1"/>
</dbReference>
<dbReference type="Proteomes" id="UP000308199">
    <property type="component" value="Unassembled WGS sequence"/>
</dbReference>
<sequence length="1178" mass="129785">MPDNFSNFQQCSNSHVPVLDWNIQGHRILIIEHLILHTNCSRPSDHHQKATFLGPLCLLPTVIKHKLGGSYHLIKGVEYEEQLRDTTEGPFVAAEMSPPQCHGLHSSTFVQPPLDFSLSLPALFDWQAEHSPEHPLFIFEDAPDSKRTILWAEAVQGIHRATQFVRSAIGKPFGSRSINISPLIAVLASSDTITSFSFLVGVMRTGWTIFPISPRNSPPAVAALLTQTKATHLFISSEPAIQNLADSALKQIDADTVIELHQMPVFEDLFPTKGYDPSFAPVPLVNIDMDSHAMILHSSGTTAFPKPVYFTPKDLVDNVSFVCYGETDLAGSIFACHGVPMFHGMGMIIVMFSVSCGFVAAVFKPQSPAVIPNPVNVIESAIALKCDYAFVSPIFPESWSHDSNYVKALANMKGVIYGGGPISKEAGDALSSEGVNLFAIYASTQALGVSVFLPEPPGKDWEYFRVPSVRETHFEDHGNNEYEIILIASGTFRPTNINTTVNGREAYATSDLLSPHPTKKGYWKVIGRTDDQIMHSTGEKTNPGPLEAMLCRDSLVHGAIMFGRSRFHCGVLVQPKIPFSFDPVDTKKVIEFRNLIWPTIENINAYAPTHSRIFKEMILITSPSKPLLYTPKGTIRRRPILDQYTAEIDAIYAAVDESAQDEISGPKDWSISNVIKFVRQVVEKTMKNNRQISDDKDLFEFGLDSLQATWIRNTLLRVLRETNPAVARKFSPTFVYDHPTIIGLANYIAAGVTGASVALPGSIQDKRRELQSLVSKYTTTFPEFRAAPTGTRVETVGDVVLLTGSTGSLGSNILAKLIQNVGIVHVYAMSRPSSDGTSSKERHKKAFAREGLDMSLLDGSKVRFLSGDPSHANFVVEPDLFNEMQSSVTHIIHNAWRVNFNVAVTSFESNIRSVRNFVDFSLGGHSTKPARIIFISSMGVFQNYKGNNPAVEEPLVQPDSAVGTGYAESKWVSEQVLEKASERTPLSTTVVRCGQMTGGPSGAWNDHEWFPSLVKSSIALGKAPHVEGTVSWITAYDAAAAVVDMLHADSERIVHLVHPRPVAWSAIITVFAREMDLPIVPYRDWVTALEHAYSALYAGTPDAEKVEKALRESPALRLLLFFSSALKREGDDNIEPLGIAKLSCERAVSSSQILRDTGCIMDENVERWIANWKKTGFI</sequence>
<dbReference type="InterPro" id="IPR020806">
    <property type="entry name" value="PKS_PP-bd"/>
</dbReference>
<reference evidence="4 5" key="1">
    <citation type="submission" date="2019-02" db="EMBL/GenBank/DDBJ databases">
        <title>Genome sequencing of the rare red list fungi Phellinidium pouzarii.</title>
        <authorList>
            <person name="Buettner E."/>
            <person name="Kellner H."/>
        </authorList>
    </citation>
    <scope>NUCLEOTIDE SEQUENCE [LARGE SCALE GENOMIC DNA]</scope>
    <source>
        <strain evidence="4 5">DSM 108285</strain>
    </source>
</reference>
<dbReference type="Pfam" id="PF00550">
    <property type="entry name" value="PP-binding"/>
    <property type="match status" value="1"/>
</dbReference>
<evidence type="ECO:0000313" key="5">
    <source>
        <dbReference type="Proteomes" id="UP000308199"/>
    </source>
</evidence>
<dbReference type="PANTHER" id="PTHR43439">
    <property type="entry name" value="PHENYLACETATE-COENZYME A LIGASE"/>
    <property type="match status" value="1"/>
</dbReference>
<gene>
    <name evidence="4" type="ORF">EW145_g6597</name>
</gene>
<dbReference type="InterPro" id="IPR036291">
    <property type="entry name" value="NAD(P)-bd_dom_sf"/>
</dbReference>
<dbReference type="Gene3D" id="1.10.1200.10">
    <property type="entry name" value="ACP-like"/>
    <property type="match status" value="1"/>
</dbReference>
<dbReference type="Pfam" id="PF23562">
    <property type="entry name" value="AMP-binding_C_3"/>
    <property type="match status" value="1"/>
</dbReference>
<evidence type="ECO:0000256" key="1">
    <source>
        <dbReference type="ARBA" id="ARBA00022450"/>
    </source>
</evidence>
<comment type="caution">
    <text evidence="4">The sequence shown here is derived from an EMBL/GenBank/DDBJ whole genome shotgun (WGS) entry which is preliminary data.</text>
</comment>
<dbReference type="AlphaFoldDB" id="A0A4S4KW83"/>
<dbReference type="Gene3D" id="3.40.50.720">
    <property type="entry name" value="NAD(P)-binding Rossmann-like Domain"/>
    <property type="match status" value="1"/>
</dbReference>